<sequence length="108" mass="11823">TEGWRVSDLQKVNINVYTDEDCETIHAETGPTNRYYHICAGVPEGDLTMFSCLFLMKGDSGGPLTVNGIQVGIVSWSVKPCAKKGYPGVFTKVSTQLPWIRQKIAGNS</sequence>
<dbReference type="PANTHER" id="PTHR24276">
    <property type="entry name" value="POLYSERASE-RELATED"/>
    <property type="match status" value="1"/>
</dbReference>
<evidence type="ECO:0000313" key="7">
    <source>
        <dbReference type="Proteomes" id="UP000292052"/>
    </source>
</evidence>
<feature type="domain" description="Peptidase S1" evidence="5">
    <location>
        <begin position="1"/>
        <end position="105"/>
    </location>
</feature>
<evidence type="ECO:0000259" key="5">
    <source>
        <dbReference type="PROSITE" id="PS50240"/>
    </source>
</evidence>
<dbReference type="Gene3D" id="2.40.10.10">
    <property type="entry name" value="Trypsin-like serine proteases"/>
    <property type="match status" value="1"/>
</dbReference>
<dbReference type="PROSITE" id="PS50240">
    <property type="entry name" value="TRYPSIN_DOM"/>
    <property type="match status" value="1"/>
</dbReference>
<evidence type="ECO:0000313" key="6">
    <source>
        <dbReference type="EMBL" id="RZC32086.1"/>
    </source>
</evidence>
<dbReference type="GO" id="GO:0004252">
    <property type="term" value="F:serine-type endopeptidase activity"/>
    <property type="evidence" value="ECO:0007669"/>
    <property type="project" value="InterPro"/>
</dbReference>
<protein>
    <submittedName>
        <fullName evidence="6">Trypsin domain containing protein</fullName>
    </submittedName>
</protein>
<accession>A0A482VHL5</accession>
<evidence type="ECO:0000256" key="3">
    <source>
        <dbReference type="ARBA" id="ARBA00022825"/>
    </source>
</evidence>
<keyword evidence="4" id="KW-1015">Disulfide bond</keyword>
<evidence type="ECO:0000256" key="2">
    <source>
        <dbReference type="ARBA" id="ARBA00022801"/>
    </source>
</evidence>
<dbReference type="SUPFAM" id="SSF50494">
    <property type="entry name" value="Trypsin-like serine proteases"/>
    <property type="match status" value="1"/>
</dbReference>
<dbReference type="InterPro" id="IPR001254">
    <property type="entry name" value="Trypsin_dom"/>
</dbReference>
<dbReference type="EMBL" id="QDEB01100299">
    <property type="protein sequence ID" value="RZC32086.1"/>
    <property type="molecule type" value="Genomic_DNA"/>
</dbReference>
<dbReference type="GO" id="GO:0006508">
    <property type="term" value="P:proteolysis"/>
    <property type="evidence" value="ECO:0007669"/>
    <property type="project" value="UniProtKB-KW"/>
</dbReference>
<evidence type="ECO:0000256" key="4">
    <source>
        <dbReference type="ARBA" id="ARBA00023157"/>
    </source>
</evidence>
<dbReference type="STRING" id="1661398.A0A482VHL5"/>
<dbReference type="InterPro" id="IPR043504">
    <property type="entry name" value="Peptidase_S1_PA_chymotrypsin"/>
</dbReference>
<keyword evidence="3" id="KW-0720">Serine protease</keyword>
<proteinExistence type="predicted"/>
<dbReference type="AlphaFoldDB" id="A0A482VHL5"/>
<comment type="caution">
    <text evidence="6">The sequence shown here is derived from an EMBL/GenBank/DDBJ whole genome shotgun (WGS) entry which is preliminary data.</text>
</comment>
<organism evidence="6 7">
    <name type="scientific">Asbolus verrucosus</name>
    <name type="common">Desert ironclad beetle</name>
    <dbReference type="NCBI Taxonomy" id="1661398"/>
    <lineage>
        <taxon>Eukaryota</taxon>
        <taxon>Metazoa</taxon>
        <taxon>Ecdysozoa</taxon>
        <taxon>Arthropoda</taxon>
        <taxon>Hexapoda</taxon>
        <taxon>Insecta</taxon>
        <taxon>Pterygota</taxon>
        <taxon>Neoptera</taxon>
        <taxon>Endopterygota</taxon>
        <taxon>Coleoptera</taxon>
        <taxon>Polyphaga</taxon>
        <taxon>Cucujiformia</taxon>
        <taxon>Tenebrionidae</taxon>
        <taxon>Pimeliinae</taxon>
        <taxon>Asbolus</taxon>
    </lineage>
</organism>
<gene>
    <name evidence="6" type="ORF">BDFB_014275</name>
</gene>
<dbReference type="InterPro" id="IPR050430">
    <property type="entry name" value="Peptidase_S1"/>
</dbReference>
<keyword evidence="1" id="KW-0645">Protease</keyword>
<dbReference type="PANTHER" id="PTHR24276:SF98">
    <property type="entry name" value="FI18310P1-RELATED"/>
    <property type="match status" value="1"/>
</dbReference>
<name>A0A482VHL5_ASBVE</name>
<dbReference type="Proteomes" id="UP000292052">
    <property type="component" value="Unassembled WGS sequence"/>
</dbReference>
<dbReference type="Pfam" id="PF00089">
    <property type="entry name" value="Trypsin"/>
    <property type="match status" value="1"/>
</dbReference>
<keyword evidence="2" id="KW-0378">Hydrolase</keyword>
<dbReference type="InterPro" id="IPR009003">
    <property type="entry name" value="Peptidase_S1_PA"/>
</dbReference>
<dbReference type="OrthoDB" id="8440449at2759"/>
<reference evidence="6 7" key="1">
    <citation type="submission" date="2017-03" db="EMBL/GenBank/DDBJ databases">
        <title>Genome of the blue death feigning beetle - Asbolus verrucosus.</title>
        <authorList>
            <person name="Rider S.D."/>
        </authorList>
    </citation>
    <scope>NUCLEOTIDE SEQUENCE [LARGE SCALE GENOMIC DNA]</scope>
    <source>
        <strain evidence="6">Butters</strain>
        <tissue evidence="6">Head and leg muscle</tissue>
    </source>
</reference>
<evidence type="ECO:0000256" key="1">
    <source>
        <dbReference type="ARBA" id="ARBA00022670"/>
    </source>
</evidence>
<feature type="non-terminal residue" evidence="6">
    <location>
        <position position="1"/>
    </location>
</feature>
<keyword evidence="7" id="KW-1185">Reference proteome</keyword>